<name>A0AAD7QRR1_9ASCO</name>
<protein>
    <submittedName>
        <fullName evidence="1">Uncharacterized protein</fullName>
    </submittedName>
</protein>
<evidence type="ECO:0000313" key="2">
    <source>
        <dbReference type="Proteomes" id="UP001217417"/>
    </source>
</evidence>
<accession>A0AAD7QRR1</accession>
<dbReference type="Proteomes" id="UP001217417">
    <property type="component" value="Unassembled WGS sequence"/>
</dbReference>
<evidence type="ECO:0000313" key="1">
    <source>
        <dbReference type="EMBL" id="KAJ8100229.1"/>
    </source>
</evidence>
<dbReference type="RefSeq" id="XP_056043679.1">
    <property type="nucleotide sequence ID" value="XM_056187484.1"/>
</dbReference>
<proteinExistence type="predicted"/>
<organism evidence="1 2">
    <name type="scientific">Lipomyces tetrasporus</name>
    <dbReference type="NCBI Taxonomy" id="54092"/>
    <lineage>
        <taxon>Eukaryota</taxon>
        <taxon>Fungi</taxon>
        <taxon>Dikarya</taxon>
        <taxon>Ascomycota</taxon>
        <taxon>Saccharomycotina</taxon>
        <taxon>Lipomycetes</taxon>
        <taxon>Lipomycetales</taxon>
        <taxon>Lipomycetaceae</taxon>
        <taxon>Lipomyces</taxon>
    </lineage>
</organism>
<keyword evidence="2" id="KW-1185">Reference proteome</keyword>
<comment type="caution">
    <text evidence="1">The sequence shown here is derived from an EMBL/GenBank/DDBJ whole genome shotgun (WGS) entry which is preliminary data.</text>
</comment>
<dbReference type="GeneID" id="80882650"/>
<sequence>MDWAMTDTFELKTLTCVNQPKVLNLPHRTPAKGSCDQTASIETGVGHTNPRIFMSPLGEPLMIVSTTGKTNCMHEFVVDLRTFIPDLAPKFKIETVPIRFANLTALPREMPLAVMEKHYQLLFDDNDAIFVQHEIGERSLTAMSDYGMRNLAVDAPTPACVLSLQKPVADPDNQKVTLEQATNALRVTLCEYPCEPTLDNTVLMSIMHVRHEHLREVYYRRHLVIMNATAPFHILARSSNLVYLGSEERAKVYTVAMEWDHSHYRNHSQSFIDRQNPVAKRAENAAKVTPETNGLVNDYYHGWLDDTVLISLGLNDQESAFMHINASRLLDCLEMCPP</sequence>
<dbReference type="EMBL" id="JARPMG010000005">
    <property type="protein sequence ID" value="KAJ8100229.1"/>
    <property type="molecule type" value="Genomic_DNA"/>
</dbReference>
<gene>
    <name evidence="1" type="ORF">POJ06DRAFT_252113</name>
</gene>
<reference evidence="1" key="1">
    <citation type="submission" date="2023-03" db="EMBL/GenBank/DDBJ databases">
        <title>Near-Complete genome sequence of Lipomyces tetrasporous NRRL Y-64009, an oleaginous yeast capable of growing on lignocellulosic hydrolysates.</title>
        <authorList>
            <consortium name="Lawrence Berkeley National Laboratory"/>
            <person name="Jagtap S.S."/>
            <person name="Liu J.-J."/>
            <person name="Walukiewicz H.E."/>
            <person name="Pangilinan J."/>
            <person name="Lipzen A."/>
            <person name="Ahrendt S."/>
            <person name="Koriabine M."/>
            <person name="Cobaugh K."/>
            <person name="Salamov A."/>
            <person name="Yoshinaga Y."/>
            <person name="Ng V."/>
            <person name="Daum C."/>
            <person name="Grigoriev I.V."/>
            <person name="Slininger P.J."/>
            <person name="Dien B.S."/>
            <person name="Jin Y.-S."/>
            <person name="Rao C.V."/>
        </authorList>
    </citation>
    <scope>NUCLEOTIDE SEQUENCE</scope>
    <source>
        <strain evidence="1">NRRL Y-64009</strain>
    </source>
</reference>
<dbReference type="AlphaFoldDB" id="A0AAD7QRR1"/>